<sequence length="159" mass="17582">MSRLDSFIRRMTAQRDILDQVCAEVAKMDGPVIELGLGNGRTFHHLRERLPGRRIVAFDRALAAHASSIPEPENLVLGEIRETATRFIGIDAALVHADIGTGYEDRDAVTSTWLPDLTARLLRVGGIAVSGTPLDHPRLQRLPPPPSVPADRYFVCRRV</sequence>
<organism evidence="1 2">
    <name type="scientific">Rhizobium loti</name>
    <name type="common">Mesorhizobium loti</name>
    <dbReference type="NCBI Taxonomy" id="381"/>
    <lineage>
        <taxon>Bacteria</taxon>
        <taxon>Pseudomonadati</taxon>
        <taxon>Pseudomonadota</taxon>
        <taxon>Alphaproteobacteria</taxon>
        <taxon>Hyphomicrobiales</taxon>
        <taxon>Phyllobacteriaceae</taxon>
        <taxon>Mesorhizobium</taxon>
    </lineage>
</organism>
<gene>
    <name evidence="1" type="ORF">AU467_01985</name>
</gene>
<evidence type="ECO:0000313" key="1">
    <source>
        <dbReference type="EMBL" id="KUM27191.1"/>
    </source>
</evidence>
<name>A0A101KUD6_RHILI</name>
<comment type="caution">
    <text evidence="1">The sequence shown here is derived from an EMBL/GenBank/DDBJ whole genome shotgun (WGS) entry which is preliminary data.</text>
</comment>
<dbReference type="Proteomes" id="UP000053176">
    <property type="component" value="Unassembled WGS sequence"/>
</dbReference>
<dbReference type="InterPro" id="IPR025690">
    <property type="entry name" value="Methyltransf_put"/>
</dbReference>
<dbReference type="EMBL" id="LPWA01000098">
    <property type="protein sequence ID" value="KUM27191.1"/>
    <property type="molecule type" value="Genomic_DNA"/>
</dbReference>
<protein>
    <recommendedName>
        <fullName evidence="3">S-adenosylmethionine-dependent methyltransferase</fullName>
    </recommendedName>
</protein>
<dbReference type="Gene3D" id="3.40.50.150">
    <property type="entry name" value="Vaccinia Virus protein VP39"/>
    <property type="match status" value="1"/>
</dbReference>
<dbReference type="AlphaFoldDB" id="A0A101KUD6"/>
<dbReference type="SUPFAM" id="SSF53335">
    <property type="entry name" value="S-adenosyl-L-methionine-dependent methyltransferases"/>
    <property type="match status" value="1"/>
</dbReference>
<accession>A0A101KUD6</accession>
<dbReference type="Pfam" id="PF12692">
    <property type="entry name" value="Methyltransf_17"/>
    <property type="match status" value="1"/>
</dbReference>
<dbReference type="InterPro" id="IPR029063">
    <property type="entry name" value="SAM-dependent_MTases_sf"/>
</dbReference>
<evidence type="ECO:0000313" key="2">
    <source>
        <dbReference type="Proteomes" id="UP000053176"/>
    </source>
</evidence>
<dbReference type="OrthoDB" id="7348097at2"/>
<proteinExistence type="predicted"/>
<evidence type="ECO:0008006" key="3">
    <source>
        <dbReference type="Google" id="ProtNLM"/>
    </source>
</evidence>
<reference evidence="1 2" key="1">
    <citation type="submission" date="2015-12" db="EMBL/GenBank/DDBJ databases">
        <title>Draft genome sequence of Mesorhizobium sp. UFLA 01-765, a multitolerant efficient symbiont and plant-growth promoting strain isolated from Zn-mining soil using Leucaena leucocephala as a trap plant.</title>
        <authorList>
            <person name="Rangel W.M."/>
            <person name="Thijs S."/>
            <person name="Longatti S.M."/>
            <person name="Moreira F.M."/>
            <person name="Weyens N."/>
            <person name="Vangronsveld J."/>
            <person name="Van Hamme J.D."/>
            <person name="Bottos E.M."/>
            <person name="Rineau F."/>
        </authorList>
    </citation>
    <scope>NUCLEOTIDE SEQUENCE [LARGE SCALE GENOMIC DNA]</scope>
    <source>
        <strain evidence="1 2">UFLA 01-765</strain>
    </source>
</reference>